<organism evidence="7 8">
    <name type="scientific">Candidatus Ryanbacteria bacterium RIFCSPLOWO2_02_FULL_47_14</name>
    <dbReference type="NCBI Taxonomy" id="1802129"/>
    <lineage>
        <taxon>Bacteria</taxon>
        <taxon>Candidatus Ryaniibacteriota</taxon>
    </lineage>
</organism>
<keyword evidence="5 6" id="KW-0472">Membrane</keyword>
<evidence type="ECO:0000313" key="7">
    <source>
        <dbReference type="EMBL" id="OGZ55609.1"/>
    </source>
</evidence>
<feature type="transmembrane region" description="Helical" evidence="6">
    <location>
        <begin position="167"/>
        <end position="188"/>
    </location>
</feature>
<dbReference type="STRING" id="1802129.A3J04_00610"/>
<dbReference type="PANTHER" id="PTHR30250:SF11">
    <property type="entry name" value="O-ANTIGEN TRANSPORTER-RELATED"/>
    <property type="match status" value="1"/>
</dbReference>
<comment type="caution">
    <text evidence="7">The sequence shown here is derived from an EMBL/GenBank/DDBJ whole genome shotgun (WGS) entry which is preliminary data.</text>
</comment>
<dbReference type="GO" id="GO:0005886">
    <property type="term" value="C:plasma membrane"/>
    <property type="evidence" value="ECO:0007669"/>
    <property type="project" value="UniProtKB-SubCell"/>
</dbReference>
<keyword evidence="4 6" id="KW-1133">Transmembrane helix</keyword>
<feature type="transmembrane region" description="Helical" evidence="6">
    <location>
        <begin position="104"/>
        <end position="124"/>
    </location>
</feature>
<sequence length="430" mass="46980">MLQSGRGMTIDSILRPAGRFLRTDIRYLAAGSFWLGIGKAVSVLVALVLSLLYARLIDREVYGEYRYILSVLGTLGIFAIPGVATAIVRSVARGYEGTFRRGGFLIFFCSFGITLVGLGVAFWFYTQDKYSLAVSLAIASLVVPLVEGLGNWRAYYEGKRLFREKTVLNIFSSIFYGAFMVAGILLLSSGRFTFFGNAVVVLVLSYLIGNAIPNILFFIRAMRSVPRASAVEPGSMRYGMHLSLLNAPATVANYLDALLLHAFIGPAALAVYSFAIALPEQLKSVFAMFATVSFPKLSSSVATSKGKYEIKKTLPSKIAKATFLTAGIVAVYIFAAPTLYNILFPAYKEAAFPSQIFALSLIFFPVGVFGTALKAEGNLKKIYLHELSMPFIQIGMLAVLIPLYGLWGAVLARLFARIANHILAFVLFIR</sequence>
<evidence type="ECO:0000256" key="1">
    <source>
        <dbReference type="ARBA" id="ARBA00004651"/>
    </source>
</evidence>
<gene>
    <name evidence="7" type="ORF">A3J04_00610</name>
</gene>
<evidence type="ECO:0000256" key="2">
    <source>
        <dbReference type="ARBA" id="ARBA00022475"/>
    </source>
</evidence>
<evidence type="ECO:0000256" key="4">
    <source>
        <dbReference type="ARBA" id="ARBA00022989"/>
    </source>
</evidence>
<feature type="transmembrane region" description="Helical" evidence="6">
    <location>
        <begin position="323"/>
        <end position="344"/>
    </location>
</feature>
<feature type="transmembrane region" description="Helical" evidence="6">
    <location>
        <begin position="194"/>
        <end position="219"/>
    </location>
</feature>
<protein>
    <recommendedName>
        <fullName evidence="9">Polysaccharide biosynthesis protein C-terminal domain-containing protein</fullName>
    </recommendedName>
</protein>
<feature type="transmembrane region" description="Helical" evidence="6">
    <location>
        <begin position="356"/>
        <end position="375"/>
    </location>
</feature>
<evidence type="ECO:0008006" key="9">
    <source>
        <dbReference type="Google" id="ProtNLM"/>
    </source>
</evidence>
<feature type="transmembrane region" description="Helical" evidence="6">
    <location>
        <begin position="387"/>
        <end position="404"/>
    </location>
</feature>
<dbReference type="AlphaFoldDB" id="A0A1G2GZP4"/>
<dbReference type="InterPro" id="IPR050833">
    <property type="entry name" value="Poly_Biosynth_Transport"/>
</dbReference>
<dbReference type="PANTHER" id="PTHR30250">
    <property type="entry name" value="PST FAMILY PREDICTED COLANIC ACID TRANSPORTER"/>
    <property type="match status" value="1"/>
</dbReference>
<keyword evidence="2" id="KW-1003">Cell membrane</keyword>
<evidence type="ECO:0000256" key="6">
    <source>
        <dbReference type="SAM" id="Phobius"/>
    </source>
</evidence>
<evidence type="ECO:0000256" key="5">
    <source>
        <dbReference type="ARBA" id="ARBA00023136"/>
    </source>
</evidence>
<feature type="transmembrane region" description="Helical" evidence="6">
    <location>
        <begin position="65"/>
        <end position="92"/>
    </location>
</feature>
<feature type="transmembrane region" description="Helical" evidence="6">
    <location>
        <begin position="130"/>
        <end position="146"/>
    </location>
</feature>
<name>A0A1G2GZP4_9BACT</name>
<proteinExistence type="predicted"/>
<dbReference type="Proteomes" id="UP000177954">
    <property type="component" value="Unassembled WGS sequence"/>
</dbReference>
<dbReference type="InterPro" id="IPR002797">
    <property type="entry name" value="Polysacc_synth"/>
</dbReference>
<evidence type="ECO:0000313" key="8">
    <source>
        <dbReference type="Proteomes" id="UP000177954"/>
    </source>
</evidence>
<feature type="transmembrane region" description="Helical" evidence="6">
    <location>
        <begin position="27"/>
        <end position="53"/>
    </location>
</feature>
<feature type="transmembrane region" description="Helical" evidence="6">
    <location>
        <begin position="258"/>
        <end position="278"/>
    </location>
</feature>
<accession>A0A1G2GZP4</accession>
<keyword evidence="3 6" id="KW-0812">Transmembrane</keyword>
<dbReference type="Pfam" id="PF01943">
    <property type="entry name" value="Polysacc_synt"/>
    <property type="match status" value="1"/>
</dbReference>
<reference evidence="7 8" key="1">
    <citation type="journal article" date="2016" name="Nat. Commun.">
        <title>Thousands of microbial genomes shed light on interconnected biogeochemical processes in an aquifer system.</title>
        <authorList>
            <person name="Anantharaman K."/>
            <person name="Brown C.T."/>
            <person name="Hug L.A."/>
            <person name="Sharon I."/>
            <person name="Castelle C.J."/>
            <person name="Probst A.J."/>
            <person name="Thomas B.C."/>
            <person name="Singh A."/>
            <person name="Wilkins M.J."/>
            <person name="Karaoz U."/>
            <person name="Brodie E.L."/>
            <person name="Williams K.H."/>
            <person name="Hubbard S.S."/>
            <person name="Banfield J.F."/>
        </authorList>
    </citation>
    <scope>NUCLEOTIDE SEQUENCE [LARGE SCALE GENOMIC DNA]</scope>
</reference>
<dbReference type="EMBL" id="MHNZ01000030">
    <property type="protein sequence ID" value="OGZ55609.1"/>
    <property type="molecule type" value="Genomic_DNA"/>
</dbReference>
<evidence type="ECO:0000256" key="3">
    <source>
        <dbReference type="ARBA" id="ARBA00022692"/>
    </source>
</evidence>
<comment type="subcellular location">
    <subcellularLocation>
        <location evidence="1">Cell membrane</location>
        <topology evidence="1">Multi-pass membrane protein</topology>
    </subcellularLocation>
</comment>